<keyword evidence="2" id="KW-1185">Reference proteome</keyword>
<protein>
    <submittedName>
        <fullName evidence="1">DUF1203 domain-containing protein</fullName>
    </submittedName>
</protein>
<proteinExistence type="predicted"/>
<evidence type="ECO:0000313" key="1">
    <source>
        <dbReference type="EMBL" id="MBD2768679.1"/>
    </source>
</evidence>
<dbReference type="EMBL" id="JACXAD010000012">
    <property type="protein sequence ID" value="MBD2768679.1"/>
    <property type="molecule type" value="Genomic_DNA"/>
</dbReference>
<dbReference type="Proteomes" id="UP000612233">
    <property type="component" value="Unassembled WGS sequence"/>
</dbReference>
<dbReference type="RefSeq" id="WP_191005485.1">
    <property type="nucleotide sequence ID" value="NZ_JACXAD010000012.1"/>
</dbReference>
<reference evidence="1" key="1">
    <citation type="submission" date="2020-09" db="EMBL/GenBank/DDBJ databases">
        <authorList>
            <person name="Kim M.K."/>
        </authorList>
    </citation>
    <scope>NUCLEOTIDE SEQUENCE</scope>
    <source>
        <strain evidence="1">BT664</strain>
    </source>
</reference>
<name>A0A927BEH3_9BACT</name>
<comment type="caution">
    <text evidence="1">The sequence shown here is derived from an EMBL/GenBank/DDBJ whole genome shotgun (WGS) entry which is preliminary data.</text>
</comment>
<accession>A0A927BEH3</accession>
<sequence>MSNFQIVPLSAETAQRIRTTRQDDFGHAVVEQLATGYGPCRVSLRPFAPGQDRRLLFSYSPFALANAFNQNGPVFIAASEVEPYATTDQFPPEIKADKVNFPLSLVGYSADQRMVFTRLVGEADVDELIEEVLATNPDIAYLHARNAEAQCFICQINRA</sequence>
<dbReference type="InterPro" id="IPR009593">
    <property type="entry name" value="DUF1203"/>
</dbReference>
<dbReference type="Pfam" id="PF06718">
    <property type="entry name" value="DUF1203"/>
    <property type="match status" value="1"/>
</dbReference>
<dbReference type="AlphaFoldDB" id="A0A927BEH3"/>
<gene>
    <name evidence="1" type="ORF">IC235_12360</name>
</gene>
<dbReference type="PIRSF" id="PIRSF034110">
    <property type="entry name" value="DUF1203"/>
    <property type="match status" value="1"/>
</dbReference>
<organism evidence="1 2">
    <name type="scientific">Hymenobacter montanus</name>
    <dbReference type="NCBI Taxonomy" id="2771359"/>
    <lineage>
        <taxon>Bacteria</taxon>
        <taxon>Pseudomonadati</taxon>
        <taxon>Bacteroidota</taxon>
        <taxon>Cytophagia</taxon>
        <taxon>Cytophagales</taxon>
        <taxon>Hymenobacteraceae</taxon>
        <taxon>Hymenobacter</taxon>
    </lineage>
</organism>
<evidence type="ECO:0000313" key="2">
    <source>
        <dbReference type="Proteomes" id="UP000612233"/>
    </source>
</evidence>